<proteinExistence type="inferred from homology"/>
<keyword evidence="3" id="KW-0819">tRNA processing</keyword>
<comment type="caution">
    <text evidence="12">The sequence shown here is derived from an EMBL/GenBank/DDBJ whole genome shotgun (WGS) entry which is preliminary data.</text>
</comment>
<feature type="domain" description="tRNA nucleotidyltransferase/poly(A) polymerase RNA and SrmB- binding" evidence="11">
    <location>
        <begin position="186"/>
        <end position="240"/>
    </location>
</feature>
<evidence type="ECO:0000313" key="13">
    <source>
        <dbReference type="Proteomes" id="UP000789359"/>
    </source>
</evidence>
<dbReference type="EMBL" id="CAJHOE010000001">
    <property type="protein sequence ID" value="CAD7286724.1"/>
    <property type="molecule type" value="Genomic_DNA"/>
</dbReference>
<evidence type="ECO:0000256" key="5">
    <source>
        <dbReference type="ARBA" id="ARBA00022723"/>
    </source>
</evidence>
<accession>A0ABN7K4B1</accession>
<keyword evidence="2 8" id="KW-0808">Transferase</keyword>
<protein>
    <submittedName>
        <fullName evidence="12">CCA-adding enzyme</fullName>
        <ecNumber evidence="12">2.7.7.72</ecNumber>
    </submittedName>
</protein>
<evidence type="ECO:0000313" key="12">
    <source>
        <dbReference type="EMBL" id="CAD7286724.1"/>
    </source>
</evidence>
<dbReference type="GO" id="GO:0004810">
    <property type="term" value="F:CCA tRNA nucleotidyltransferase activity"/>
    <property type="evidence" value="ECO:0007669"/>
    <property type="project" value="UniProtKB-EC"/>
</dbReference>
<keyword evidence="8" id="KW-0694">RNA-binding</keyword>
<evidence type="ECO:0000256" key="3">
    <source>
        <dbReference type="ARBA" id="ARBA00022694"/>
    </source>
</evidence>
<evidence type="ECO:0000256" key="6">
    <source>
        <dbReference type="ARBA" id="ARBA00022741"/>
    </source>
</evidence>
<dbReference type="Proteomes" id="UP000789359">
    <property type="component" value="Unassembled WGS sequence"/>
</dbReference>
<dbReference type="InterPro" id="IPR043519">
    <property type="entry name" value="NT_sf"/>
</dbReference>
<keyword evidence="13" id="KW-1185">Reference proteome</keyword>
<feature type="coiled-coil region" evidence="9">
    <location>
        <begin position="239"/>
        <end position="266"/>
    </location>
</feature>
<dbReference type="SUPFAM" id="SSF81301">
    <property type="entry name" value="Nucleotidyltransferase"/>
    <property type="match status" value="1"/>
</dbReference>
<evidence type="ECO:0000256" key="8">
    <source>
        <dbReference type="RuleBase" id="RU003953"/>
    </source>
</evidence>
<comment type="similarity">
    <text evidence="8">Belongs to the tRNA nucleotidyltransferase/poly(A) polymerase family.</text>
</comment>
<name>A0ABN7K4B1_9BACT</name>
<evidence type="ECO:0000256" key="4">
    <source>
        <dbReference type="ARBA" id="ARBA00022695"/>
    </source>
</evidence>
<feature type="domain" description="Poly A polymerase head" evidence="10">
    <location>
        <begin position="41"/>
        <end position="161"/>
    </location>
</feature>
<gene>
    <name evidence="12" type="primary">cca</name>
    <name evidence="12" type="ORF">LMG8286_00505</name>
</gene>
<dbReference type="Pfam" id="PF12627">
    <property type="entry name" value="PolyA_pol_RNAbd"/>
    <property type="match status" value="1"/>
</dbReference>
<dbReference type="Gene3D" id="1.10.3090.10">
    <property type="entry name" value="cca-adding enzyme, domain 2"/>
    <property type="match status" value="1"/>
</dbReference>
<organism evidence="12 13">
    <name type="scientific">Campylobacter suis</name>
    <dbReference type="NCBI Taxonomy" id="2790657"/>
    <lineage>
        <taxon>Bacteria</taxon>
        <taxon>Pseudomonadati</taxon>
        <taxon>Campylobacterota</taxon>
        <taxon>Epsilonproteobacteria</taxon>
        <taxon>Campylobacterales</taxon>
        <taxon>Campylobacteraceae</taxon>
        <taxon>Campylobacter</taxon>
    </lineage>
</organism>
<evidence type="ECO:0000259" key="11">
    <source>
        <dbReference type="Pfam" id="PF12627"/>
    </source>
</evidence>
<dbReference type="InterPro" id="IPR050264">
    <property type="entry name" value="Bact_CCA-adding_enz_type3_sf"/>
</dbReference>
<dbReference type="Gene3D" id="3.30.460.10">
    <property type="entry name" value="Beta Polymerase, domain 2"/>
    <property type="match status" value="1"/>
</dbReference>
<evidence type="ECO:0000256" key="7">
    <source>
        <dbReference type="ARBA" id="ARBA00022842"/>
    </source>
</evidence>
<dbReference type="SUPFAM" id="SSF81891">
    <property type="entry name" value="Poly A polymerase C-terminal region-like"/>
    <property type="match status" value="1"/>
</dbReference>
<keyword evidence="4 12" id="KW-0548">Nucleotidyltransferase</keyword>
<keyword evidence="7" id="KW-0460">Magnesium</keyword>
<evidence type="ECO:0000256" key="9">
    <source>
        <dbReference type="SAM" id="Coils"/>
    </source>
</evidence>
<keyword evidence="9" id="KW-0175">Coiled coil</keyword>
<keyword evidence="5" id="KW-0479">Metal-binding</keyword>
<evidence type="ECO:0000259" key="10">
    <source>
        <dbReference type="Pfam" id="PF01743"/>
    </source>
</evidence>
<dbReference type="Pfam" id="PF01743">
    <property type="entry name" value="PolyA_pol"/>
    <property type="match status" value="1"/>
</dbReference>
<evidence type="ECO:0000256" key="1">
    <source>
        <dbReference type="ARBA" id="ARBA00001946"/>
    </source>
</evidence>
<evidence type="ECO:0000256" key="2">
    <source>
        <dbReference type="ARBA" id="ARBA00022679"/>
    </source>
</evidence>
<dbReference type="InterPro" id="IPR032828">
    <property type="entry name" value="PolyA_RNA-bd"/>
</dbReference>
<dbReference type="InterPro" id="IPR002646">
    <property type="entry name" value="PolA_pol_head_dom"/>
</dbReference>
<comment type="cofactor">
    <cofactor evidence="1">
        <name>Mg(2+)</name>
        <dbReference type="ChEBI" id="CHEBI:18420"/>
    </cofactor>
</comment>
<dbReference type="PANTHER" id="PTHR46173:SF1">
    <property type="entry name" value="CCA TRNA NUCLEOTIDYLTRANSFERASE 1, MITOCHONDRIAL"/>
    <property type="match status" value="1"/>
</dbReference>
<dbReference type="PANTHER" id="PTHR46173">
    <property type="entry name" value="CCA TRNA NUCLEOTIDYLTRANSFERASE 1, MITOCHONDRIAL"/>
    <property type="match status" value="1"/>
</dbReference>
<dbReference type="EC" id="2.7.7.72" evidence="12"/>
<keyword evidence="6" id="KW-0547">Nucleotide-binding</keyword>
<sequence>MLKTASKTLTSSSINDAITLLTSGDKLSSVKKLLAPHTKRAYLVGGCVRDSLLAREVYDYDIEVYDINPKRFDEIMQSVGASGVGKSYFIYKFGAFDLGLPRTESKTGKLHTDFKVSYCNDEREASKRRDFSVNAMMINIFSGEILDFWAGKQCLKDGILRHIDDEKFCEDALRVLRGVQFASRLNFDIANATLRLMKSIDLSHLSKTRISNELIKFMRAKYLEKGVFYLYKLGLFKKFFGLNLDKNELEELINELKNARNFIQDERVFLYVLAGFCGVDIKNIVHDLALPNSFLSALKHPFYNKMPSDFEMMKISLDMPLSKWLGCYRLERIKRAKELGVYDEKFTPNINTSEIMSLGFKGKEFGAELNRRQDEAILLYLQSLKKCD</sequence>
<reference evidence="12 13" key="1">
    <citation type="submission" date="2020-11" db="EMBL/GenBank/DDBJ databases">
        <authorList>
            <person name="Peeters C."/>
        </authorList>
    </citation>
    <scope>NUCLEOTIDE SEQUENCE [LARGE SCALE GENOMIC DNA]</scope>
    <source>
        <strain evidence="12 13">LMG 8286</strain>
    </source>
</reference>